<evidence type="ECO:0000256" key="1">
    <source>
        <dbReference type="SAM" id="SignalP"/>
    </source>
</evidence>
<proteinExistence type="predicted"/>
<comment type="caution">
    <text evidence="2">The sequence shown here is derived from an EMBL/GenBank/DDBJ whole genome shotgun (WGS) entry which is preliminary data.</text>
</comment>
<evidence type="ECO:0000313" key="3">
    <source>
        <dbReference type="Proteomes" id="UP000256220"/>
    </source>
</evidence>
<reference evidence="2 3" key="1">
    <citation type="journal article" date="2014" name="Genome Announc.">
        <title>Draft Genome Sequence of Amycolatopsis lurida NRRL 2430, Producer of the Glycopeptide Family Antibiotic Ristocetin.</title>
        <authorList>
            <person name="Kwun M.J."/>
            <person name="Hong H.J."/>
        </authorList>
    </citation>
    <scope>NUCLEOTIDE SEQUENCE [LARGE SCALE GENOMIC DNA]</scope>
    <source>
        <strain evidence="2 3">NRRL 2430</strain>
    </source>
</reference>
<feature type="chain" id="PRO_5015180738" description="Secreted protein" evidence="1">
    <location>
        <begin position="25"/>
        <end position="78"/>
    </location>
</feature>
<keyword evidence="1" id="KW-0732">Signal</keyword>
<evidence type="ECO:0000313" key="2">
    <source>
        <dbReference type="EMBL" id="KFU81854.1"/>
    </source>
</evidence>
<protein>
    <recommendedName>
        <fullName evidence="4">Secreted protein</fullName>
    </recommendedName>
</protein>
<keyword evidence="3" id="KW-1185">Reference proteome</keyword>
<sequence length="78" mass="8250">MLKKLCAAAAITLLPVVITTPAQAATYYQQTVTGSTLAQCNATGSQLAQQKRAEGYLVTWTGCGHQNFGYIGVVAWSN</sequence>
<name>A0A2P2FYR2_AMYLU</name>
<accession>A0A2P2FYR2</accession>
<dbReference type="Proteomes" id="UP000256220">
    <property type="component" value="Unassembled WGS sequence"/>
</dbReference>
<dbReference type="EMBL" id="JFBM01000005">
    <property type="protein sequence ID" value="KFU81854.1"/>
    <property type="molecule type" value="Genomic_DNA"/>
</dbReference>
<dbReference type="RefSeq" id="WP_034307912.1">
    <property type="nucleotide sequence ID" value="NZ_JFBM01000005.1"/>
</dbReference>
<organism evidence="2 3">
    <name type="scientific">Amycolatopsis lurida NRRL 2430</name>
    <dbReference type="NCBI Taxonomy" id="1460371"/>
    <lineage>
        <taxon>Bacteria</taxon>
        <taxon>Bacillati</taxon>
        <taxon>Actinomycetota</taxon>
        <taxon>Actinomycetes</taxon>
        <taxon>Pseudonocardiales</taxon>
        <taxon>Pseudonocardiaceae</taxon>
        <taxon>Amycolatopsis</taxon>
    </lineage>
</organism>
<gene>
    <name evidence="2" type="ORF">BB31_08385</name>
</gene>
<feature type="signal peptide" evidence="1">
    <location>
        <begin position="1"/>
        <end position="24"/>
    </location>
</feature>
<evidence type="ECO:0008006" key="4">
    <source>
        <dbReference type="Google" id="ProtNLM"/>
    </source>
</evidence>
<dbReference type="AlphaFoldDB" id="A0A2P2FYR2"/>